<name>A0AAW1L6F6_POPJA</name>
<dbReference type="InterPro" id="IPR044925">
    <property type="entry name" value="His-Me_finger_sf"/>
</dbReference>
<organism evidence="1 2">
    <name type="scientific">Popillia japonica</name>
    <name type="common">Japanese beetle</name>
    <dbReference type="NCBI Taxonomy" id="7064"/>
    <lineage>
        <taxon>Eukaryota</taxon>
        <taxon>Metazoa</taxon>
        <taxon>Ecdysozoa</taxon>
        <taxon>Arthropoda</taxon>
        <taxon>Hexapoda</taxon>
        <taxon>Insecta</taxon>
        <taxon>Pterygota</taxon>
        <taxon>Neoptera</taxon>
        <taxon>Endopterygota</taxon>
        <taxon>Coleoptera</taxon>
        <taxon>Polyphaga</taxon>
        <taxon>Scarabaeiformia</taxon>
        <taxon>Scarabaeidae</taxon>
        <taxon>Rutelinae</taxon>
        <taxon>Popillia</taxon>
    </lineage>
</organism>
<protein>
    <submittedName>
        <fullName evidence="1">Recombination endonuclease VII</fullName>
    </submittedName>
</protein>
<accession>A0AAW1L6F6</accession>
<dbReference type="InterPro" id="IPR038563">
    <property type="entry name" value="Endonuclease_7_sf"/>
</dbReference>
<proteinExistence type="predicted"/>
<gene>
    <name evidence="1" type="ORF">QE152_g16976</name>
</gene>
<dbReference type="PANTHER" id="PTHR31511">
    <property type="entry name" value="PROTEIN CBG23764"/>
    <property type="match status" value="1"/>
</dbReference>
<dbReference type="EMBL" id="JASPKY010000166">
    <property type="protein sequence ID" value="KAK9728845.1"/>
    <property type="molecule type" value="Genomic_DNA"/>
</dbReference>
<keyword evidence="1" id="KW-0255">Endonuclease</keyword>
<evidence type="ECO:0000313" key="1">
    <source>
        <dbReference type="EMBL" id="KAK9728845.1"/>
    </source>
</evidence>
<dbReference type="Proteomes" id="UP001458880">
    <property type="component" value="Unassembled WGS sequence"/>
</dbReference>
<comment type="caution">
    <text evidence="1">The sequence shown here is derived from an EMBL/GenBank/DDBJ whole genome shotgun (WGS) entry which is preliminary data.</text>
</comment>
<sequence>MLEPIYGSEPDPSKLYSLKCYAHEPYSFAYYIKCSFDDNLSKLQIYRGENVASIFIQKLEEEMIWMYSDYLSKVVEMMPLTDEQKRHFEETSICHICEKLIEHEKVFDHNHQTGAYRGPAHMTCNLNYKEPKYIPVVLHNLSNYDSHLFVKSLALNKEELNVIAQKLSMPNNFAKRKDFLVMKNLN</sequence>
<keyword evidence="1" id="KW-0540">Nuclease</keyword>
<dbReference type="InterPro" id="IPR004211">
    <property type="entry name" value="Endonuclease_7"/>
</dbReference>
<dbReference type="SUPFAM" id="SSF54060">
    <property type="entry name" value="His-Me finger endonucleases"/>
    <property type="match status" value="1"/>
</dbReference>
<evidence type="ECO:0000313" key="2">
    <source>
        <dbReference type="Proteomes" id="UP001458880"/>
    </source>
</evidence>
<reference evidence="1 2" key="1">
    <citation type="journal article" date="2024" name="BMC Genomics">
        <title>De novo assembly and annotation of Popillia japonica's genome with initial clues to its potential as an invasive pest.</title>
        <authorList>
            <person name="Cucini C."/>
            <person name="Boschi S."/>
            <person name="Funari R."/>
            <person name="Cardaioli E."/>
            <person name="Iannotti N."/>
            <person name="Marturano G."/>
            <person name="Paoli F."/>
            <person name="Bruttini M."/>
            <person name="Carapelli A."/>
            <person name="Frati F."/>
            <person name="Nardi F."/>
        </authorList>
    </citation>
    <scope>NUCLEOTIDE SEQUENCE [LARGE SCALE GENOMIC DNA]</scope>
    <source>
        <strain evidence="1">DMR45628</strain>
    </source>
</reference>
<dbReference type="PANTHER" id="PTHR31511:SF12">
    <property type="entry name" value="RHO TERMINATION FACTOR N-TERMINAL DOMAIN-CONTAINING PROTEIN"/>
    <property type="match status" value="1"/>
</dbReference>
<dbReference type="Gene3D" id="3.40.1800.10">
    <property type="entry name" value="His-Me finger endonucleases"/>
    <property type="match status" value="1"/>
</dbReference>
<dbReference type="AlphaFoldDB" id="A0AAW1L6F6"/>
<dbReference type="Pfam" id="PF02945">
    <property type="entry name" value="Endonuclease_7"/>
    <property type="match status" value="1"/>
</dbReference>
<keyword evidence="1" id="KW-0378">Hydrolase</keyword>
<dbReference type="GO" id="GO:0004519">
    <property type="term" value="F:endonuclease activity"/>
    <property type="evidence" value="ECO:0007669"/>
    <property type="project" value="UniProtKB-KW"/>
</dbReference>
<keyword evidence="2" id="KW-1185">Reference proteome</keyword>